<comment type="caution">
    <text evidence="14">The sequence shown here is derived from an EMBL/GenBank/DDBJ whole genome shotgun (WGS) entry which is preliminary data.</text>
</comment>
<dbReference type="OrthoDB" id="9789270at2"/>
<evidence type="ECO:0000256" key="8">
    <source>
        <dbReference type="ARBA" id="ARBA00022833"/>
    </source>
</evidence>
<dbReference type="Pfam" id="PF01435">
    <property type="entry name" value="Peptidase_M48"/>
    <property type="match status" value="1"/>
</dbReference>
<dbReference type="Proteomes" id="UP000237839">
    <property type="component" value="Unassembled WGS sequence"/>
</dbReference>
<keyword evidence="5 12" id="KW-0812">Transmembrane</keyword>
<evidence type="ECO:0000313" key="15">
    <source>
        <dbReference type="Proteomes" id="UP000237839"/>
    </source>
</evidence>
<keyword evidence="6" id="KW-0479">Metal-binding</keyword>
<dbReference type="PANTHER" id="PTHR43221">
    <property type="entry name" value="PROTEASE HTPX"/>
    <property type="match status" value="1"/>
</dbReference>
<comment type="subcellular location">
    <subcellularLocation>
        <location evidence="2">Cell membrane</location>
        <topology evidence="2">Multi-pass membrane protein</topology>
    </subcellularLocation>
</comment>
<dbReference type="GO" id="GO:0046872">
    <property type="term" value="F:metal ion binding"/>
    <property type="evidence" value="ECO:0007669"/>
    <property type="project" value="UniProtKB-KW"/>
</dbReference>
<evidence type="ECO:0000313" key="14">
    <source>
        <dbReference type="EMBL" id="PRC92529.1"/>
    </source>
</evidence>
<evidence type="ECO:0000256" key="2">
    <source>
        <dbReference type="ARBA" id="ARBA00004651"/>
    </source>
</evidence>
<keyword evidence="7" id="KW-0378">Hydrolase</keyword>
<dbReference type="RefSeq" id="WP_105532642.1">
    <property type="nucleotide sequence ID" value="NZ_PUGF01000013.1"/>
</dbReference>
<evidence type="ECO:0000256" key="11">
    <source>
        <dbReference type="ARBA" id="ARBA00023136"/>
    </source>
</evidence>
<evidence type="ECO:0000256" key="12">
    <source>
        <dbReference type="SAM" id="Phobius"/>
    </source>
</evidence>
<evidence type="ECO:0000256" key="1">
    <source>
        <dbReference type="ARBA" id="ARBA00001947"/>
    </source>
</evidence>
<evidence type="ECO:0000256" key="6">
    <source>
        <dbReference type="ARBA" id="ARBA00022723"/>
    </source>
</evidence>
<dbReference type="PANTHER" id="PTHR43221:SF1">
    <property type="entry name" value="PROTEASE HTPX"/>
    <property type="match status" value="1"/>
</dbReference>
<dbReference type="InterPro" id="IPR001915">
    <property type="entry name" value="Peptidase_M48"/>
</dbReference>
<dbReference type="InterPro" id="IPR050083">
    <property type="entry name" value="HtpX_protease"/>
</dbReference>
<proteinExistence type="predicted"/>
<comment type="cofactor">
    <cofactor evidence="1">
        <name>Zn(2+)</name>
        <dbReference type="ChEBI" id="CHEBI:29105"/>
    </cofactor>
</comment>
<dbReference type="Gene3D" id="3.30.2010.10">
    <property type="entry name" value="Metalloproteases ('zincins'), catalytic domain"/>
    <property type="match status" value="1"/>
</dbReference>
<accession>A0A2S9GXT8</accession>
<name>A0A2S9GXT8_9BURK</name>
<evidence type="ECO:0000256" key="3">
    <source>
        <dbReference type="ARBA" id="ARBA00022475"/>
    </source>
</evidence>
<reference evidence="14 15" key="1">
    <citation type="submission" date="2018-02" db="EMBL/GenBank/DDBJ databases">
        <title>Solimicrobium silvestre gen. nov., sp. nov., isolated from alpine forest soil.</title>
        <authorList>
            <person name="Margesin R."/>
            <person name="Albuquerque L."/>
            <person name="Zhang D.-C."/>
            <person name="Froufe H.J.C."/>
            <person name="Severino R."/>
            <person name="Roxo I."/>
            <person name="Egas C."/>
            <person name="Da Costa M.S."/>
        </authorList>
    </citation>
    <scope>NUCLEOTIDE SEQUENCE [LARGE SCALE GENOMIC DNA]</scope>
    <source>
        <strain evidence="14 15">S20-91</strain>
    </source>
</reference>
<dbReference type="EMBL" id="PUGF01000013">
    <property type="protein sequence ID" value="PRC92529.1"/>
    <property type="molecule type" value="Genomic_DNA"/>
</dbReference>
<evidence type="ECO:0000256" key="9">
    <source>
        <dbReference type="ARBA" id="ARBA00022989"/>
    </source>
</evidence>
<evidence type="ECO:0000259" key="13">
    <source>
        <dbReference type="Pfam" id="PF01435"/>
    </source>
</evidence>
<feature type="transmembrane region" description="Helical" evidence="12">
    <location>
        <begin position="28"/>
        <end position="61"/>
    </location>
</feature>
<evidence type="ECO:0000256" key="5">
    <source>
        <dbReference type="ARBA" id="ARBA00022692"/>
    </source>
</evidence>
<evidence type="ECO:0000256" key="4">
    <source>
        <dbReference type="ARBA" id="ARBA00022670"/>
    </source>
</evidence>
<evidence type="ECO:0000256" key="10">
    <source>
        <dbReference type="ARBA" id="ARBA00023049"/>
    </source>
</evidence>
<dbReference type="CDD" id="cd07328">
    <property type="entry name" value="M48_Ste24p_like"/>
    <property type="match status" value="1"/>
</dbReference>
<keyword evidence="4" id="KW-0645">Protease</keyword>
<dbReference type="GO" id="GO:0005886">
    <property type="term" value="C:plasma membrane"/>
    <property type="evidence" value="ECO:0007669"/>
    <property type="project" value="UniProtKB-SubCell"/>
</dbReference>
<feature type="domain" description="Peptidase M48" evidence="13">
    <location>
        <begin position="155"/>
        <end position="343"/>
    </location>
</feature>
<keyword evidence="3" id="KW-1003">Cell membrane</keyword>
<dbReference type="GO" id="GO:0006508">
    <property type="term" value="P:proteolysis"/>
    <property type="evidence" value="ECO:0007669"/>
    <property type="project" value="UniProtKB-KW"/>
</dbReference>
<evidence type="ECO:0000256" key="7">
    <source>
        <dbReference type="ARBA" id="ARBA00022801"/>
    </source>
</evidence>
<feature type="transmembrane region" description="Helical" evidence="12">
    <location>
        <begin position="67"/>
        <end position="89"/>
    </location>
</feature>
<gene>
    <name evidence="14" type="ORF">S2091_2904</name>
</gene>
<keyword evidence="15" id="KW-1185">Reference proteome</keyword>
<keyword evidence="10" id="KW-0482">Metalloprotease</keyword>
<dbReference type="AlphaFoldDB" id="A0A2S9GXT8"/>
<organism evidence="14 15">
    <name type="scientific">Solimicrobium silvestre</name>
    <dbReference type="NCBI Taxonomy" id="2099400"/>
    <lineage>
        <taxon>Bacteria</taxon>
        <taxon>Pseudomonadati</taxon>
        <taxon>Pseudomonadota</taxon>
        <taxon>Betaproteobacteria</taxon>
        <taxon>Burkholderiales</taxon>
        <taxon>Oxalobacteraceae</taxon>
        <taxon>Solimicrobium</taxon>
    </lineage>
</organism>
<keyword evidence="9 12" id="KW-1133">Transmembrane helix</keyword>
<keyword evidence="8" id="KW-0862">Zinc</keyword>
<dbReference type="GO" id="GO:0004222">
    <property type="term" value="F:metalloendopeptidase activity"/>
    <property type="evidence" value="ECO:0007669"/>
    <property type="project" value="InterPro"/>
</dbReference>
<keyword evidence="11 12" id="KW-0472">Membrane</keyword>
<protein>
    <submittedName>
        <fullName evidence="14">Peptidase family M48</fullName>
    </submittedName>
</protein>
<sequence>MEMDRFKSMVTRLEQESAATPTRYRLKVIMLTLVGFGILALILAAVGLGLVLVVGFAAAMVFTGGAALILLLKLGKLLILLALPFWFTLKSSVQALFIRMPAPTGREINRTEAPQLFAALDNMRSQMDGPRVHHVLLINDVNAAVVQRPALGLFGWPRNYLLLGLPLLEYMTPDEALAVVAHEYGHLAGSHGRFSAFIYRLRHTWSTVEAYISHFQGWLSRLISPMVRWYASYFNAYTFVLARADEYRADAASAELVGSHNATRALKRVNIIAPRFRQYLENTFKQVNENSTPPNDLLQRWASSTSIAPEETQMVRWLEDALDKEGHFADTHPTLRKRLVSIANKEEELLTLPPTILEEPASSVWFAQSLESLRIELQEQWAKQVAPSWGTRHIEIHKQQMRLQELQSMPHRDTERQFEMLNLLMRLEPETDIRTAWADFNAANTNHALGLYFEGIARLNKGEQEGLALLDLSMQLDPQATKPACERAYSFLVERKSVDMAESYAVRWRERDALEKKVA</sequence>